<gene>
    <name evidence="2" type="ORF">QUF85_00670</name>
</gene>
<dbReference type="Gene3D" id="3.40.630.30">
    <property type="match status" value="1"/>
</dbReference>
<name>A0AAJ1V9J5_9BACI</name>
<dbReference type="Pfam" id="PF00583">
    <property type="entry name" value="Acetyltransf_1"/>
    <property type="match status" value="1"/>
</dbReference>
<organism evidence="2 3">
    <name type="scientific">Peribacillus frigoritolerans</name>
    <dbReference type="NCBI Taxonomy" id="450367"/>
    <lineage>
        <taxon>Bacteria</taxon>
        <taxon>Bacillati</taxon>
        <taxon>Bacillota</taxon>
        <taxon>Bacilli</taxon>
        <taxon>Bacillales</taxon>
        <taxon>Bacillaceae</taxon>
        <taxon>Peribacillus</taxon>
    </lineage>
</organism>
<reference evidence="2" key="1">
    <citation type="submission" date="2023-06" db="EMBL/GenBank/DDBJ databases">
        <title>Comparative genomics of Bacillaceae isolates and their secondary metabolite potential.</title>
        <authorList>
            <person name="Song L."/>
            <person name="Nielsen L.J."/>
            <person name="Mohite O."/>
            <person name="Xu X."/>
            <person name="Weber T."/>
            <person name="Kovacs A.T."/>
        </authorList>
    </citation>
    <scope>NUCLEOTIDE SEQUENCE</scope>
    <source>
        <strain evidence="2">G1S1</strain>
    </source>
</reference>
<dbReference type="CDD" id="cd04301">
    <property type="entry name" value="NAT_SF"/>
    <property type="match status" value="1"/>
</dbReference>
<keyword evidence="2" id="KW-0012">Acyltransferase</keyword>
<evidence type="ECO:0000313" key="2">
    <source>
        <dbReference type="EMBL" id="MDM5281892.1"/>
    </source>
</evidence>
<dbReference type="SUPFAM" id="SSF55729">
    <property type="entry name" value="Acyl-CoA N-acyltransferases (Nat)"/>
    <property type="match status" value="1"/>
</dbReference>
<protein>
    <submittedName>
        <fullName evidence="2">GNAT family N-acetyltransferase</fullName>
        <ecNumber evidence="2">2.3.1.-</ecNumber>
    </submittedName>
</protein>
<evidence type="ECO:0000313" key="3">
    <source>
        <dbReference type="Proteomes" id="UP001238973"/>
    </source>
</evidence>
<dbReference type="EMBL" id="JAUCFI010000001">
    <property type="protein sequence ID" value="MDM5281892.1"/>
    <property type="molecule type" value="Genomic_DNA"/>
</dbReference>
<dbReference type="AlphaFoldDB" id="A0AAJ1V9J5"/>
<proteinExistence type="predicted"/>
<sequence>MDLWPWICALYIDNSYRGRSLGKELLLRAKADAEKAGCNK</sequence>
<dbReference type="RefSeq" id="WP_289348275.1">
    <property type="nucleotide sequence ID" value="NZ_JAUCFI010000001.1"/>
</dbReference>
<accession>A0AAJ1V9J5</accession>
<feature type="domain" description="N-acetyltransferase" evidence="1">
    <location>
        <begin position="6"/>
        <end position="40"/>
    </location>
</feature>
<dbReference type="GO" id="GO:0016747">
    <property type="term" value="F:acyltransferase activity, transferring groups other than amino-acyl groups"/>
    <property type="evidence" value="ECO:0007669"/>
    <property type="project" value="InterPro"/>
</dbReference>
<dbReference type="EC" id="2.3.1.-" evidence="2"/>
<evidence type="ECO:0000259" key="1">
    <source>
        <dbReference type="Pfam" id="PF00583"/>
    </source>
</evidence>
<dbReference type="InterPro" id="IPR016181">
    <property type="entry name" value="Acyl_CoA_acyltransferase"/>
</dbReference>
<comment type="caution">
    <text evidence="2">The sequence shown here is derived from an EMBL/GenBank/DDBJ whole genome shotgun (WGS) entry which is preliminary data.</text>
</comment>
<dbReference type="Proteomes" id="UP001238973">
    <property type="component" value="Unassembled WGS sequence"/>
</dbReference>
<dbReference type="InterPro" id="IPR000182">
    <property type="entry name" value="GNAT_dom"/>
</dbReference>
<keyword evidence="2" id="KW-0808">Transferase</keyword>